<dbReference type="Proteomes" id="UP000007993">
    <property type="component" value="Unassembled WGS sequence"/>
</dbReference>
<dbReference type="SMART" id="SM00860">
    <property type="entry name" value="SMI1_KNR4"/>
    <property type="match status" value="1"/>
</dbReference>
<evidence type="ECO:0000313" key="3">
    <source>
        <dbReference type="Proteomes" id="UP000007993"/>
    </source>
</evidence>
<sequence length="152" mass="16948">MNSADPTILDHIRKVMPSATFDPPATPEMVVAAERLLGVRLPLWLRDIYLACNGFVGPTDVRYLYPLDGEDGAAEFTLFLRSEWTLPWIERATIFSENGLGGSLTVHWGILDGQLIEWCYGDGPEYSVADGDIFALLAREQTLWDETEANAE</sequence>
<reference evidence="2 3" key="1">
    <citation type="journal article" date="2013" name="Mar. Genomics">
        <title>Expression of sulfatases in Rhodopirellula baltica and the diversity of sulfatases in the genus Rhodopirellula.</title>
        <authorList>
            <person name="Wegner C.E."/>
            <person name="Richter-Heitmann T."/>
            <person name="Klindworth A."/>
            <person name="Klockow C."/>
            <person name="Richter M."/>
            <person name="Achstetter T."/>
            <person name="Glockner F.O."/>
            <person name="Harder J."/>
        </authorList>
    </citation>
    <scope>NUCLEOTIDE SEQUENCE [LARGE SCALE GENOMIC DNA]</scope>
    <source>
        <strain evidence="2 3">SH28</strain>
    </source>
</reference>
<evidence type="ECO:0000313" key="2">
    <source>
        <dbReference type="EMBL" id="EKJ98726.1"/>
    </source>
</evidence>
<dbReference type="Pfam" id="PF09346">
    <property type="entry name" value="SMI1_KNR4"/>
    <property type="match status" value="1"/>
</dbReference>
<dbReference type="PATRIC" id="fig|993517.3.peg.6456"/>
<dbReference type="AlphaFoldDB" id="K5CXC5"/>
<dbReference type="InterPro" id="IPR018958">
    <property type="entry name" value="Knr4/Smi1-like_dom"/>
</dbReference>
<dbReference type="InterPro" id="IPR037883">
    <property type="entry name" value="Knr4/Smi1-like_sf"/>
</dbReference>
<comment type="caution">
    <text evidence="2">The sequence shown here is derived from an EMBL/GenBank/DDBJ whole genome shotgun (WGS) entry which is preliminary data.</text>
</comment>
<dbReference type="EMBL" id="AMCW01000171">
    <property type="protein sequence ID" value="EKJ98726.1"/>
    <property type="molecule type" value="Genomic_DNA"/>
</dbReference>
<name>K5CXC5_RHOBT</name>
<gene>
    <name evidence="2" type="ORF">RBSH_05962</name>
</gene>
<accession>K5CXC5</accession>
<evidence type="ECO:0000259" key="1">
    <source>
        <dbReference type="SMART" id="SM00860"/>
    </source>
</evidence>
<organism evidence="2 3">
    <name type="scientific">Rhodopirellula baltica SH28</name>
    <dbReference type="NCBI Taxonomy" id="993517"/>
    <lineage>
        <taxon>Bacteria</taxon>
        <taxon>Pseudomonadati</taxon>
        <taxon>Planctomycetota</taxon>
        <taxon>Planctomycetia</taxon>
        <taxon>Pirellulales</taxon>
        <taxon>Pirellulaceae</taxon>
        <taxon>Rhodopirellula</taxon>
    </lineage>
</organism>
<proteinExistence type="predicted"/>
<protein>
    <submittedName>
        <fullName evidence="2">Cell wall assembly and cell proliferation coordinating protein</fullName>
    </submittedName>
</protein>
<dbReference type="SUPFAM" id="SSF160631">
    <property type="entry name" value="SMI1/KNR4-like"/>
    <property type="match status" value="1"/>
</dbReference>
<feature type="domain" description="Knr4/Smi1-like" evidence="1">
    <location>
        <begin position="24"/>
        <end position="82"/>
    </location>
</feature>